<sequence length="50" mass="5589">MKNIPYASVVGSLMYAQVCIRPDITFAVGILGRYQSNPSMDRWKAAKKVL</sequence>
<keyword evidence="2" id="KW-1185">Reference proteome</keyword>
<organism evidence="1 2">
    <name type="scientific">Trifolium medium</name>
    <dbReference type="NCBI Taxonomy" id="97028"/>
    <lineage>
        <taxon>Eukaryota</taxon>
        <taxon>Viridiplantae</taxon>
        <taxon>Streptophyta</taxon>
        <taxon>Embryophyta</taxon>
        <taxon>Tracheophyta</taxon>
        <taxon>Spermatophyta</taxon>
        <taxon>Magnoliopsida</taxon>
        <taxon>eudicotyledons</taxon>
        <taxon>Gunneridae</taxon>
        <taxon>Pentapetalae</taxon>
        <taxon>rosids</taxon>
        <taxon>fabids</taxon>
        <taxon>Fabales</taxon>
        <taxon>Fabaceae</taxon>
        <taxon>Papilionoideae</taxon>
        <taxon>50 kb inversion clade</taxon>
        <taxon>NPAAA clade</taxon>
        <taxon>Hologalegina</taxon>
        <taxon>IRL clade</taxon>
        <taxon>Trifolieae</taxon>
        <taxon>Trifolium</taxon>
    </lineage>
</organism>
<evidence type="ECO:0008006" key="3">
    <source>
        <dbReference type="Google" id="ProtNLM"/>
    </source>
</evidence>
<name>A0A392UR08_9FABA</name>
<reference evidence="1 2" key="1">
    <citation type="journal article" date="2018" name="Front. Plant Sci.">
        <title>Red Clover (Trifolium pratense) and Zigzag Clover (T. medium) - A Picture of Genomic Similarities and Differences.</title>
        <authorList>
            <person name="Dluhosova J."/>
            <person name="Istvanek J."/>
            <person name="Nedelnik J."/>
            <person name="Repkova J."/>
        </authorList>
    </citation>
    <scope>NUCLEOTIDE SEQUENCE [LARGE SCALE GENOMIC DNA]</scope>
    <source>
        <strain evidence="2">cv. 10/8</strain>
        <tissue evidence="1">Leaf</tissue>
    </source>
</reference>
<proteinExistence type="predicted"/>
<protein>
    <recommendedName>
        <fullName evidence="3">Retrovirus-related Pol polyprotein from transposon TNT 1-94</fullName>
    </recommendedName>
</protein>
<comment type="caution">
    <text evidence="1">The sequence shown here is derived from an EMBL/GenBank/DDBJ whole genome shotgun (WGS) entry which is preliminary data.</text>
</comment>
<feature type="non-terminal residue" evidence="1">
    <location>
        <position position="50"/>
    </location>
</feature>
<dbReference type="AlphaFoldDB" id="A0A392UR08"/>
<dbReference type="EMBL" id="LXQA010951482">
    <property type="protein sequence ID" value="MCI78468.1"/>
    <property type="molecule type" value="Genomic_DNA"/>
</dbReference>
<accession>A0A392UR08</accession>
<gene>
    <name evidence="1" type="ORF">A2U01_0099738</name>
</gene>
<dbReference type="Proteomes" id="UP000265520">
    <property type="component" value="Unassembled WGS sequence"/>
</dbReference>
<evidence type="ECO:0000313" key="2">
    <source>
        <dbReference type="Proteomes" id="UP000265520"/>
    </source>
</evidence>
<evidence type="ECO:0000313" key="1">
    <source>
        <dbReference type="EMBL" id="MCI78468.1"/>
    </source>
</evidence>